<dbReference type="NCBIfam" id="TIGR00277">
    <property type="entry name" value="HDIG"/>
    <property type="match status" value="1"/>
</dbReference>
<dbReference type="SUPFAM" id="SSF109604">
    <property type="entry name" value="HD-domain/PDEase-like"/>
    <property type="match status" value="1"/>
</dbReference>
<dbReference type="InterPro" id="IPR003607">
    <property type="entry name" value="HD/PDEase_dom"/>
</dbReference>
<evidence type="ECO:0000259" key="1">
    <source>
        <dbReference type="PROSITE" id="PS51831"/>
    </source>
</evidence>
<comment type="caution">
    <text evidence="2">The sequence shown here is derived from an EMBL/GenBank/DDBJ whole genome shotgun (WGS) entry which is preliminary data.</text>
</comment>
<dbReference type="AlphaFoldDB" id="A0A9D1T6X2"/>
<dbReference type="Pfam" id="PF01966">
    <property type="entry name" value="HD"/>
    <property type="match status" value="1"/>
</dbReference>
<reference evidence="2" key="1">
    <citation type="submission" date="2020-10" db="EMBL/GenBank/DDBJ databases">
        <authorList>
            <person name="Gilroy R."/>
        </authorList>
    </citation>
    <scope>NUCLEOTIDE SEQUENCE</scope>
    <source>
        <strain evidence="2">ChiBcec2-4451</strain>
    </source>
</reference>
<dbReference type="EMBL" id="DVON01000281">
    <property type="protein sequence ID" value="HIV14095.1"/>
    <property type="molecule type" value="Genomic_DNA"/>
</dbReference>
<dbReference type="Gene3D" id="1.10.3210.10">
    <property type="entry name" value="Hypothetical protein af1432"/>
    <property type="match status" value="1"/>
</dbReference>
<name>A0A9D1T6X2_9FIRM</name>
<protein>
    <submittedName>
        <fullName evidence="2">HD domain-containing protein</fullName>
    </submittedName>
</protein>
<dbReference type="InterPro" id="IPR006675">
    <property type="entry name" value="HDIG_dom"/>
</dbReference>
<evidence type="ECO:0000313" key="2">
    <source>
        <dbReference type="EMBL" id="HIV14095.1"/>
    </source>
</evidence>
<accession>A0A9D1T6X2</accession>
<dbReference type="PROSITE" id="PS51831">
    <property type="entry name" value="HD"/>
    <property type="match status" value="1"/>
</dbReference>
<gene>
    <name evidence="2" type="ORF">IAA63_13300</name>
</gene>
<evidence type="ECO:0000313" key="3">
    <source>
        <dbReference type="Proteomes" id="UP000886723"/>
    </source>
</evidence>
<dbReference type="InterPro" id="IPR006674">
    <property type="entry name" value="HD_domain"/>
</dbReference>
<organism evidence="2 3">
    <name type="scientific">Candidatus Pullilachnospira stercoravium</name>
    <dbReference type="NCBI Taxonomy" id="2840913"/>
    <lineage>
        <taxon>Bacteria</taxon>
        <taxon>Bacillati</taxon>
        <taxon>Bacillota</taxon>
        <taxon>Clostridia</taxon>
        <taxon>Lachnospirales</taxon>
        <taxon>Lachnospiraceae</taxon>
        <taxon>Lachnospiraceae incertae sedis</taxon>
        <taxon>Candidatus Pullilachnospira</taxon>
    </lineage>
</organism>
<dbReference type="Proteomes" id="UP000886723">
    <property type="component" value="Unassembled WGS sequence"/>
</dbReference>
<feature type="domain" description="HD" evidence="1">
    <location>
        <begin position="33"/>
        <end position="136"/>
    </location>
</feature>
<dbReference type="SMART" id="SM00471">
    <property type="entry name" value="HDc"/>
    <property type="match status" value="1"/>
</dbReference>
<sequence length="159" mass="18622">MERVRRLYELPRYQEELKAIARAEVSREFCGHTLEHFLDVARLMYIRSLEEGEIVNREVIYAAALLHDLGRGMQYREGIPHQEAGVLLARELLPACRFDEEEIRQIVSAIGSHRRQQEGQEPLARYLYQADKQSRNCFACPASDRCNWPEEKKNHGIIR</sequence>
<proteinExistence type="predicted"/>
<reference evidence="2" key="2">
    <citation type="journal article" date="2021" name="PeerJ">
        <title>Extensive microbial diversity within the chicken gut microbiome revealed by metagenomics and culture.</title>
        <authorList>
            <person name="Gilroy R."/>
            <person name="Ravi A."/>
            <person name="Getino M."/>
            <person name="Pursley I."/>
            <person name="Horton D.L."/>
            <person name="Alikhan N.F."/>
            <person name="Baker D."/>
            <person name="Gharbi K."/>
            <person name="Hall N."/>
            <person name="Watson M."/>
            <person name="Adriaenssens E.M."/>
            <person name="Foster-Nyarko E."/>
            <person name="Jarju S."/>
            <person name="Secka A."/>
            <person name="Antonio M."/>
            <person name="Oren A."/>
            <person name="Chaudhuri R.R."/>
            <person name="La Ragione R."/>
            <person name="Hildebrand F."/>
            <person name="Pallen M.J."/>
        </authorList>
    </citation>
    <scope>NUCLEOTIDE SEQUENCE</scope>
    <source>
        <strain evidence="2">ChiBcec2-4451</strain>
    </source>
</reference>